<evidence type="ECO:0000256" key="6">
    <source>
        <dbReference type="ARBA" id="ARBA00022801"/>
    </source>
</evidence>
<feature type="active site" evidence="9">
    <location>
        <position position="118"/>
    </location>
</feature>
<feature type="transmembrane region" description="Helical" evidence="9">
    <location>
        <begin position="128"/>
        <end position="152"/>
    </location>
</feature>
<proteinExistence type="inferred from homology"/>
<organism evidence="10 11">
    <name type="scientific">Pacificimonas pallii</name>
    <dbReference type="NCBI Taxonomy" id="2827236"/>
    <lineage>
        <taxon>Bacteria</taxon>
        <taxon>Pseudomonadati</taxon>
        <taxon>Pseudomonadota</taxon>
        <taxon>Alphaproteobacteria</taxon>
        <taxon>Sphingomonadales</taxon>
        <taxon>Sphingosinicellaceae</taxon>
        <taxon>Pacificimonas</taxon>
    </lineage>
</organism>
<feature type="transmembrane region" description="Helical" evidence="9">
    <location>
        <begin position="64"/>
        <end position="84"/>
    </location>
</feature>
<evidence type="ECO:0000256" key="5">
    <source>
        <dbReference type="ARBA" id="ARBA00022750"/>
    </source>
</evidence>
<keyword evidence="6 9" id="KW-0378">Hydrolase</keyword>
<keyword evidence="7 9" id="KW-1133">Transmembrane helix</keyword>
<dbReference type="Pfam" id="PF01252">
    <property type="entry name" value="Peptidase_A8"/>
    <property type="match status" value="1"/>
</dbReference>
<comment type="similarity">
    <text evidence="1 9">Belongs to the peptidase A8 family.</text>
</comment>
<evidence type="ECO:0000256" key="2">
    <source>
        <dbReference type="ARBA" id="ARBA00022475"/>
    </source>
</evidence>
<keyword evidence="4 9" id="KW-0812">Transmembrane</keyword>
<evidence type="ECO:0000256" key="3">
    <source>
        <dbReference type="ARBA" id="ARBA00022670"/>
    </source>
</evidence>
<feature type="transmembrane region" description="Helical" evidence="9">
    <location>
        <begin position="91"/>
        <end position="108"/>
    </location>
</feature>
<protein>
    <recommendedName>
        <fullName evidence="9">Lipoprotein signal peptidase</fullName>
        <ecNumber evidence="9">3.4.23.36</ecNumber>
    </recommendedName>
    <alternativeName>
        <fullName evidence="9">Prolipoprotein signal peptidase</fullName>
    </alternativeName>
    <alternativeName>
        <fullName evidence="9">Signal peptidase II</fullName>
        <shortName evidence="9">SPase II</shortName>
    </alternativeName>
</protein>
<comment type="catalytic activity">
    <reaction evidence="9">
        <text>Release of signal peptides from bacterial membrane prolipoproteins. Hydrolyzes -Xaa-Yaa-Zaa-|-(S,diacylglyceryl)Cys-, in which Xaa is hydrophobic (preferably Leu), and Yaa (Ala or Ser) and Zaa (Gly or Ala) have small, neutral side chains.</text>
        <dbReference type="EC" id="3.4.23.36"/>
    </reaction>
</comment>
<sequence>MTRTLAYVIAGIVLLLDQLTKWLMVSVIELERLGSIPLIPSLNLTWVENRGVAMGLLDAGGSDISRWLLVVLTAGISAAVIWWINSERDRADLFAMSLILGGAIGNIIDRVRLGYVIDFVHFYVAEWSFYVFNVADAAISIGVGLLLLRAFFGKDAHAKKEEEHA</sequence>
<dbReference type="Proteomes" id="UP000722336">
    <property type="component" value="Unassembled WGS sequence"/>
</dbReference>
<keyword evidence="2 9" id="KW-1003">Cell membrane</keyword>
<keyword evidence="3 9" id="KW-0645">Protease</keyword>
<evidence type="ECO:0000256" key="1">
    <source>
        <dbReference type="ARBA" id="ARBA00006139"/>
    </source>
</evidence>
<dbReference type="PANTHER" id="PTHR33695:SF1">
    <property type="entry name" value="LIPOPROTEIN SIGNAL PEPTIDASE"/>
    <property type="match status" value="1"/>
</dbReference>
<comment type="function">
    <text evidence="9">This protein specifically catalyzes the removal of signal peptides from prolipoproteins.</text>
</comment>
<dbReference type="RefSeq" id="WP_218446465.1">
    <property type="nucleotide sequence ID" value="NZ_JAGSPA010000004.1"/>
</dbReference>
<comment type="subcellular location">
    <subcellularLocation>
        <location evidence="9">Cell membrane</location>
        <topology evidence="9">Multi-pass membrane protein</topology>
    </subcellularLocation>
</comment>
<dbReference type="HAMAP" id="MF_00161">
    <property type="entry name" value="LspA"/>
    <property type="match status" value="1"/>
</dbReference>
<evidence type="ECO:0000256" key="4">
    <source>
        <dbReference type="ARBA" id="ARBA00022692"/>
    </source>
</evidence>
<keyword evidence="5 9" id="KW-0064">Aspartyl protease</keyword>
<evidence type="ECO:0000256" key="8">
    <source>
        <dbReference type="ARBA" id="ARBA00023136"/>
    </source>
</evidence>
<feature type="transmembrane region" description="Helical" evidence="9">
    <location>
        <begin position="7"/>
        <end position="28"/>
    </location>
</feature>
<evidence type="ECO:0000313" key="11">
    <source>
        <dbReference type="Proteomes" id="UP000722336"/>
    </source>
</evidence>
<dbReference type="InterPro" id="IPR001872">
    <property type="entry name" value="Peptidase_A8"/>
</dbReference>
<feature type="active site" evidence="9">
    <location>
        <position position="136"/>
    </location>
</feature>
<evidence type="ECO:0000256" key="7">
    <source>
        <dbReference type="ARBA" id="ARBA00022989"/>
    </source>
</evidence>
<evidence type="ECO:0000313" key="10">
    <source>
        <dbReference type="EMBL" id="MBV7257625.1"/>
    </source>
</evidence>
<dbReference type="PANTHER" id="PTHR33695">
    <property type="entry name" value="LIPOPROTEIN SIGNAL PEPTIDASE"/>
    <property type="match status" value="1"/>
</dbReference>
<accession>A0ABS6SHA0</accession>
<dbReference type="PROSITE" id="PS00855">
    <property type="entry name" value="SPASE_II"/>
    <property type="match status" value="1"/>
</dbReference>
<reference evidence="10 11" key="1">
    <citation type="submission" date="2021-04" db="EMBL/GenBank/DDBJ databases">
        <authorList>
            <person name="Pira H."/>
            <person name="Risdian C."/>
            <person name="Wink J."/>
        </authorList>
    </citation>
    <scope>NUCLEOTIDE SEQUENCE [LARGE SCALE GENOMIC DNA]</scope>
    <source>
        <strain evidence="10 11">WHA3</strain>
    </source>
</reference>
<dbReference type="NCBIfam" id="TIGR00077">
    <property type="entry name" value="lspA"/>
    <property type="match status" value="1"/>
</dbReference>
<comment type="caution">
    <text evidence="10">The sequence shown here is derived from an EMBL/GenBank/DDBJ whole genome shotgun (WGS) entry which is preliminary data.</text>
</comment>
<keyword evidence="11" id="KW-1185">Reference proteome</keyword>
<evidence type="ECO:0000256" key="9">
    <source>
        <dbReference type="HAMAP-Rule" id="MF_00161"/>
    </source>
</evidence>
<gene>
    <name evidence="9 10" type="primary">lspA</name>
    <name evidence="10" type="ORF">KCG44_12605</name>
</gene>
<keyword evidence="8 9" id="KW-0472">Membrane</keyword>
<comment type="pathway">
    <text evidence="9">Protein modification; lipoprotein biosynthesis (signal peptide cleavage).</text>
</comment>
<name>A0ABS6SHA0_9SPHN</name>
<dbReference type="EMBL" id="JAGSPA010000004">
    <property type="protein sequence ID" value="MBV7257625.1"/>
    <property type="molecule type" value="Genomic_DNA"/>
</dbReference>
<dbReference type="GO" id="GO:0004190">
    <property type="term" value="F:aspartic-type endopeptidase activity"/>
    <property type="evidence" value="ECO:0007669"/>
    <property type="project" value="UniProtKB-EC"/>
</dbReference>
<dbReference type="EC" id="3.4.23.36" evidence="9"/>